<evidence type="ECO:0000256" key="3">
    <source>
        <dbReference type="ARBA" id="ARBA00022729"/>
    </source>
</evidence>
<dbReference type="NCBIfam" id="NF037995">
    <property type="entry name" value="TRAP_S1"/>
    <property type="match status" value="1"/>
</dbReference>
<evidence type="ECO:0000313" key="5">
    <source>
        <dbReference type="EMBL" id="TCT16241.1"/>
    </source>
</evidence>
<dbReference type="EMBL" id="SMAL01000002">
    <property type="protein sequence ID" value="TCT16241.1"/>
    <property type="molecule type" value="Genomic_DNA"/>
</dbReference>
<accession>A0A4R3MPN7</accession>
<protein>
    <submittedName>
        <fullName evidence="5">C4-dicarboxylate-binding protein DctP</fullName>
    </submittedName>
</protein>
<feature type="chain" id="PRO_5039718497" evidence="4">
    <location>
        <begin position="22"/>
        <end position="343"/>
    </location>
</feature>
<dbReference type="GO" id="GO:0030288">
    <property type="term" value="C:outer membrane-bounded periplasmic space"/>
    <property type="evidence" value="ECO:0007669"/>
    <property type="project" value="InterPro"/>
</dbReference>
<comment type="similarity">
    <text evidence="1">Belongs to the bacterial solute-binding protein 7 family.</text>
</comment>
<dbReference type="NCBIfam" id="TIGR00787">
    <property type="entry name" value="dctP"/>
    <property type="match status" value="1"/>
</dbReference>
<evidence type="ECO:0000256" key="1">
    <source>
        <dbReference type="ARBA" id="ARBA00009023"/>
    </source>
</evidence>
<dbReference type="RefSeq" id="WP_132250489.1">
    <property type="nucleotide sequence ID" value="NZ_SMAL01000002.1"/>
</dbReference>
<dbReference type="PROSITE" id="PS51257">
    <property type="entry name" value="PROKAR_LIPOPROTEIN"/>
    <property type="match status" value="1"/>
</dbReference>
<sequence>MKRKGISLLLILCLLVSIMTACSSKGDEKTGGGNVDKVYTMRIAHAQPTDNPRHISLEAFKEMVEKRTNGGITVEIFPAGQLGTEKEMLEQASSGIIQGFRGGQFDFLPKLLIFTLPFLCETSEEVTRLLNSDFAKEVTADSQKDGVIILGLGDAGGFRQFSNNVRPIKKPEDLSGLKMRTNGMDTIDRTFRALGASTVSVPYNDLYMGLRTGIADGQENPWVNVSTMKFYEVQKYFTEINYQFHPDPFYVNLDWYNALPEDYKKILQETTNEMMVINNQAIADNQDAALQIIKANAEVYKLTEQERQAFKDAAEAVYDGYLRDKLITQEELDTMRAIVAGTK</sequence>
<gene>
    <name evidence="5" type="ORF">EDC18_102258</name>
</gene>
<keyword evidence="6" id="KW-1185">Reference proteome</keyword>
<dbReference type="PANTHER" id="PTHR33376:SF7">
    <property type="entry name" value="C4-DICARBOXYLATE-BINDING PROTEIN DCTB"/>
    <property type="match status" value="1"/>
</dbReference>
<comment type="caution">
    <text evidence="5">The sequence shown here is derived from an EMBL/GenBank/DDBJ whole genome shotgun (WGS) entry which is preliminary data.</text>
</comment>
<dbReference type="OrthoDB" id="2796at2"/>
<keyword evidence="2" id="KW-0813">Transport</keyword>
<dbReference type="InterPro" id="IPR004682">
    <property type="entry name" value="TRAP_DctP"/>
</dbReference>
<proteinExistence type="inferred from homology"/>
<evidence type="ECO:0000313" key="6">
    <source>
        <dbReference type="Proteomes" id="UP000294902"/>
    </source>
</evidence>
<evidence type="ECO:0000256" key="2">
    <source>
        <dbReference type="ARBA" id="ARBA00022448"/>
    </source>
</evidence>
<dbReference type="PIRSF" id="PIRSF006470">
    <property type="entry name" value="DctB"/>
    <property type="match status" value="1"/>
</dbReference>
<dbReference type="GO" id="GO:0055085">
    <property type="term" value="P:transmembrane transport"/>
    <property type="evidence" value="ECO:0007669"/>
    <property type="project" value="InterPro"/>
</dbReference>
<dbReference type="InterPro" id="IPR018389">
    <property type="entry name" value="DctP_fam"/>
</dbReference>
<dbReference type="InterPro" id="IPR038404">
    <property type="entry name" value="TRAP_DctP_sf"/>
</dbReference>
<dbReference type="CDD" id="cd13603">
    <property type="entry name" value="PBP2_TRAP_Siap_TeaA_like"/>
    <property type="match status" value="1"/>
</dbReference>
<name>A0A4R3MPN7_9FIRM</name>
<dbReference type="Gene3D" id="3.40.190.170">
    <property type="entry name" value="Bacterial extracellular solute-binding protein, family 7"/>
    <property type="match status" value="1"/>
</dbReference>
<dbReference type="PANTHER" id="PTHR33376">
    <property type="match status" value="1"/>
</dbReference>
<dbReference type="Pfam" id="PF03480">
    <property type="entry name" value="DctP"/>
    <property type="match status" value="1"/>
</dbReference>
<reference evidence="5 6" key="1">
    <citation type="submission" date="2019-03" db="EMBL/GenBank/DDBJ databases">
        <title>Genomic Encyclopedia of Type Strains, Phase IV (KMG-IV): sequencing the most valuable type-strain genomes for metagenomic binning, comparative biology and taxonomic classification.</title>
        <authorList>
            <person name="Goeker M."/>
        </authorList>
    </citation>
    <scope>NUCLEOTIDE SEQUENCE [LARGE SCALE GENOMIC DNA]</scope>
    <source>
        <strain evidence="5 6">DSM 24629</strain>
    </source>
</reference>
<evidence type="ECO:0000256" key="4">
    <source>
        <dbReference type="SAM" id="SignalP"/>
    </source>
</evidence>
<keyword evidence="3 4" id="KW-0732">Signal</keyword>
<dbReference type="AlphaFoldDB" id="A0A4R3MPN7"/>
<dbReference type="Proteomes" id="UP000294902">
    <property type="component" value="Unassembled WGS sequence"/>
</dbReference>
<organism evidence="5 6">
    <name type="scientific">Natranaerovirga pectinivora</name>
    <dbReference type="NCBI Taxonomy" id="682400"/>
    <lineage>
        <taxon>Bacteria</taxon>
        <taxon>Bacillati</taxon>
        <taxon>Bacillota</taxon>
        <taxon>Clostridia</taxon>
        <taxon>Lachnospirales</taxon>
        <taxon>Natranaerovirgaceae</taxon>
        <taxon>Natranaerovirga</taxon>
    </lineage>
</organism>
<feature type="signal peptide" evidence="4">
    <location>
        <begin position="1"/>
        <end position="21"/>
    </location>
</feature>